<organism evidence="1">
    <name type="scientific">marine sediment metagenome</name>
    <dbReference type="NCBI Taxonomy" id="412755"/>
    <lineage>
        <taxon>unclassified sequences</taxon>
        <taxon>metagenomes</taxon>
        <taxon>ecological metagenomes</taxon>
    </lineage>
</organism>
<evidence type="ECO:0008006" key="2">
    <source>
        <dbReference type="Google" id="ProtNLM"/>
    </source>
</evidence>
<comment type="caution">
    <text evidence="1">The sequence shown here is derived from an EMBL/GenBank/DDBJ whole genome shotgun (WGS) entry which is preliminary data.</text>
</comment>
<accession>X1B2D0</accession>
<dbReference type="AlphaFoldDB" id="X1B2D0"/>
<dbReference type="InterPro" id="IPR036390">
    <property type="entry name" value="WH_DNA-bd_sf"/>
</dbReference>
<dbReference type="Gene3D" id="1.10.10.10">
    <property type="entry name" value="Winged helix-like DNA-binding domain superfamily/Winged helix DNA-binding domain"/>
    <property type="match status" value="1"/>
</dbReference>
<dbReference type="SUPFAM" id="SSF46785">
    <property type="entry name" value="Winged helix' DNA-binding domain"/>
    <property type="match status" value="1"/>
</dbReference>
<proteinExistence type="predicted"/>
<protein>
    <recommendedName>
        <fullName evidence="2">Transcription regulator TrmB N-terminal domain-containing protein</fullName>
    </recommendedName>
</protein>
<sequence length="127" mass="14663">MTNTLSEKEIKAIEKLEVIGISRTEGRTLFHMFNQGESIAVDIERATNLRQPEVSIATKKLTERGWIKSTPIKRNTGKGRPIHRYSFAKRKRDILSSINRMFSEKIKALEKERETFNALMEAGKKEQ</sequence>
<dbReference type="InterPro" id="IPR036388">
    <property type="entry name" value="WH-like_DNA-bd_sf"/>
</dbReference>
<evidence type="ECO:0000313" key="1">
    <source>
        <dbReference type="EMBL" id="GAG75457.1"/>
    </source>
</evidence>
<name>X1B2D0_9ZZZZ</name>
<gene>
    <name evidence="1" type="ORF">S01H4_30688</name>
</gene>
<dbReference type="EMBL" id="BART01015863">
    <property type="protein sequence ID" value="GAG75457.1"/>
    <property type="molecule type" value="Genomic_DNA"/>
</dbReference>
<reference evidence="1" key="1">
    <citation type="journal article" date="2014" name="Front. Microbiol.">
        <title>High frequency of phylogenetically diverse reductive dehalogenase-homologous genes in deep subseafloor sedimentary metagenomes.</title>
        <authorList>
            <person name="Kawai M."/>
            <person name="Futagami T."/>
            <person name="Toyoda A."/>
            <person name="Takaki Y."/>
            <person name="Nishi S."/>
            <person name="Hori S."/>
            <person name="Arai W."/>
            <person name="Tsubouchi T."/>
            <person name="Morono Y."/>
            <person name="Uchiyama I."/>
            <person name="Ito T."/>
            <person name="Fujiyama A."/>
            <person name="Inagaki F."/>
            <person name="Takami H."/>
        </authorList>
    </citation>
    <scope>NUCLEOTIDE SEQUENCE</scope>
    <source>
        <strain evidence="1">Expedition CK06-06</strain>
    </source>
</reference>